<proteinExistence type="inferred from homology"/>
<gene>
    <name evidence="4" type="ORF">NTEN_LOCUS20427</name>
</gene>
<organism evidence="4 5">
    <name type="scientific">Nesidiocoris tenuis</name>
    <dbReference type="NCBI Taxonomy" id="355587"/>
    <lineage>
        <taxon>Eukaryota</taxon>
        <taxon>Metazoa</taxon>
        <taxon>Ecdysozoa</taxon>
        <taxon>Arthropoda</taxon>
        <taxon>Hexapoda</taxon>
        <taxon>Insecta</taxon>
        <taxon>Pterygota</taxon>
        <taxon>Neoptera</taxon>
        <taxon>Paraneoptera</taxon>
        <taxon>Hemiptera</taxon>
        <taxon>Heteroptera</taxon>
        <taxon>Panheteroptera</taxon>
        <taxon>Cimicomorpha</taxon>
        <taxon>Miridae</taxon>
        <taxon>Dicyphina</taxon>
        <taxon>Nesidiocoris</taxon>
    </lineage>
</organism>
<dbReference type="GO" id="GO:1990904">
    <property type="term" value="C:ribonucleoprotein complex"/>
    <property type="evidence" value="ECO:0007669"/>
    <property type="project" value="UniProtKB-KW"/>
</dbReference>
<dbReference type="Pfam" id="PF00416">
    <property type="entry name" value="Ribosomal_S13"/>
    <property type="match status" value="1"/>
</dbReference>
<comment type="similarity">
    <text evidence="1">Belongs to the universal ribosomal protein uS13 family.</text>
</comment>
<dbReference type="AlphaFoldDB" id="A0A6H5HHF3"/>
<dbReference type="OrthoDB" id="1702480at2759"/>
<evidence type="ECO:0000256" key="1">
    <source>
        <dbReference type="ARBA" id="ARBA00008080"/>
    </source>
</evidence>
<keyword evidence="5" id="KW-1185">Reference proteome</keyword>
<dbReference type="GO" id="GO:0003723">
    <property type="term" value="F:RNA binding"/>
    <property type="evidence" value="ECO:0007669"/>
    <property type="project" value="InterPro"/>
</dbReference>
<evidence type="ECO:0000256" key="2">
    <source>
        <dbReference type="ARBA" id="ARBA00022980"/>
    </source>
</evidence>
<dbReference type="Proteomes" id="UP000479000">
    <property type="component" value="Unassembled WGS sequence"/>
</dbReference>
<dbReference type="GO" id="GO:0003735">
    <property type="term" value="F:structural constituent of ribosome"/>
    <property type="evidence" value="ECO:0007669"/>
    <property type="project" value="InterPro"/>
</dbReference>
<evidence type="ECO:0000313" key="4">
    <source>
        <dbReference type="EMBL" id="CAB0016139.1"/>
    </source>
</evidence>
<dbReference type="GO" id="GO:0005840">
    <property type="term" value="C:ribosome"/>
    <property type="evidence" value="ECO:0007669"/>
    <property type="project" value="UniProtKB-KW"/>
</dbReference>
<dbReference type="InterPro" id="IPR001892">
    <property type="entry name" value="Ribosomal_uS13"/>
</dbReference>
<name>A0A6H5HHF3_9HEMI</name>
<dbReference type="GO" id="GO:0006412">
    <property type="term" value="P:translation"/>
    <property type="evidence" value="ECO:0007669"/>
    <property type="project" value="InterPro"/>
</dbReference>
<protein>
    <recommendedName>
        <fullName evidence="6">40S ribosomal protein S18</fullName>
    </recommendedName>
</protein>
<keyword evidence="2" id="KW-0689">Ribosomal protein</keyword>
<dbReference type="EMBL" id="CADCXU010030016">
    <property type="protein sequence ID" value="CAB0016139.1"/>
    <property type="molecule type" value="Genomic_DNA"/>
</dbReference>
<accession>A0A6H5HHF3</accession>
<evidence type="ECO:0000313" key="5">
    <source>
        <dbReference type="Proteomes" id="UP000479000"/>
    </source>
</evidence>
<evidence type="ECO:0000256" key="3">
    <source>
        <dbReference type="ARBA" id="ARBA00023274"/>
    </source>
</evidence>
<sequence length="101" mass="11728">MRRNVLFPRTQSQFPGIGNLRSGVKDCARKIINGIIGATDFTPFFSRIYSTRNFHVEKIVTIMQNPRQYKIPNWFLNRQKDIVEGKYSQVCVGDLINSTFQ</sequence>
<evidence type="ECO:0008006" key="6">
    <source>
        <dbReference type="Google" id="ProtNLM"/>
    </source>
</evidence>
<keyword evidence="3" id="KW-0687">Ribonucleoprotein</keyword>
<reference evidence="4 5" key="1">
    <citation type="submission" date="2020-02" db="EMBL/GenBank/DDBJ databases">
        <authorList>
            <person name="Ferguson B K."/>
        </authorList>
    </citation>
    <scope>NUCLEOTIDE SEQUENCE [LARGE SCALE GENOMIC DNA]</scope>
</reference>